<comment type="caution">
    <text evidence="3">The sequence shown here is derived from an EMBL/GenBank/DDBJ whole genome shotgun (WGS) entry which is preliminary data.</text>
</comment>
<sequence length="309" mass="35203">MPNWCANRLFFRAEPGNITDIRRLLRGSLLPFYQQAVQEGIHLFVAGCAELLQPVDDFHYASYPALTQAGRGIVSPENLAFTRWLGMLQSGVELDEKNCRTLHEIWLQSGIGERRWESLSGDVQAAVGLLYDRKHFDWNGLWHKTDTPAWWNRLCDNPDPVTGNSLDMRLLLPARLDTEINGFNGGLLENIPSSYYWYLERYGTKWPQGYDLNISACGADFIQADFDTPWSPPCVAVMEELSRRCDGILEHWYAEQGCDFCGYARYDRGEQEDEVCGSLEREQTDDGEDTFSDVTGPEWILNNVAHFGG</sequence>
<dbReference type="AlphaFoldDB" id="A0A750HYY9"/>
<protein>
    <submittedName>
        <fullName evidence="3">DUF1281 domain-containing protein</fullName>
    </submittedName>
</protein>
<evidence type="ECO:0000259" key="2">
    <source>
        <dbReference type="Pfam" id="PF18406"/>
    </source>
</evidence>
<name>A0A750HYY9_SALER</name>
<evidence type="ECO:0000313" key="3">
    <source>
        <dbReference type="EMBL" id="HAF6280246.1"/>
    </source>
</evidence>
<dbReference type="Pfam" id="PF18406">
    <property type="entry name" value="DUF1281_C"/>
    <property type="match status" value="1"/>
</dbReference>
<dbReference type="InterPro" id="IPR009694">
    <property type="entry name" value="DUF1281"/>
</dbReference>
<feature type="domain" description="YubB ferredoxin-like" evidence="2">
    <location>
        <begin position="216"/>
        <end position="291"/>
    </location>
</feature>
<proteinExistence type="predicted"/>
<dbReference type="EMBL" id="DAAVPZ010000043">
    <property type="protein sequence ID" value="HAF6280246.1"/>
    <property type="molecule type" value="Genomic_DNA"/>
</dbReference>
<accession>A0A750HYY9</accession>
<dbReference type="InterPro" id="IPR023136">
    <property type="entry name" value="Api92-like_dom_sf"/>
</dbReference>
<organism evidence="3">
    <name type="scientific">Salmonella enterica</name>
    <name type="common">Salmonella choleraesuis</name>
    <dbReference type="NCBI Taxonomy" id="28901"/>
    <lineage>
        <taxon>Bacteria</taxon>
        <taxon>Pseudomonadati</taxon>
        <taxon>Pseudomonadota</taxon>
        <taxon>Gammaproteobacteria</taxon>
        <taxon>Enterobacterales</taxon>
        <taxon>Enterobacteriaceae</taxon>
        <taxon>Salmonella</taxon>
    </lineage>
</organism>
<evidence type="ECO:0000259" key="1">
    <source>
        <dbReference type="Pfam" id="PF06924"/>
    </source>
</evidence>
<reference evidence="3" key="1">
    <citation type="journal article" date="2018" name="Genome Biol.">
        <title>SKESA: strategic k-mer extension for scrupulous assemblies.</title>
        <authorList>
            <person name="Souvorov A."/>
            <person name="Agarwala R."/>
            <person name="Lipman D.J."/>
        </authorList>
    </citation>
    <scope>NUCLEOTIDE SEQUENCE</scope>
    <source>
        <strain evidence="3">MA.CK_93/00002981</strain>
    </source>
</reference>
<dbReference type="InterPro" id="IPR041329">
    <property type="entry name" value="YubB_C"/>
</dbReference>
<dbReference type="Gene3D" id="3.30.70.1270">
    <property type="entry name" value="Api92-like domains"/>
    <property type="match status" value="1"/>
</dbReference>
<gene>
    <name evidence="3" type="ORF">G9F26_004466</name>
</gene>
<reference evidence="3" key="2">
    <citation type="submission" date="2020-02" db="EMBL/GenBank/DDBJ databases">
        <authorList>
            <consortium name="NCBI Pathogen Detection Project"/>
        </authorList>
    </citation>
    <scope>NUCLEOTIDE SEQUENCE</scope>
    <source>
        <strain evidence="3">MA.CK_93/00002981</strain>
    </source>
</reference>
<dbReference type="SUPFAM" id="SSF160940">
    <property type="entry name" value="Api92-like"/>
    <property type="match status" value="1"/>
</dbReference>
<dbReference type="Gene3D" id="1.10.3530.10">
    <property type="entry name" value="Api92-like"/>
    <property type="match status" value="1"/>
</dbReference>
<dbReference type="Pfam" id="PF06924">
    <property type="entry name" value="DUF1281"/>
    <property type="match status" value="1"/>
</dbReference>
<feature type="domain" description="DUF1281" evidence="1">
    <location>
        <begin position="31"/>
        <end position="206"/>
    </location>
</feature>